<evidence type="ECO:0000256" key="2">
    <source>
        <dbReference type="ARBA" id="ARBA00022670"/>
    </source>
</evidence>
<comment type="similarity">
    <text evidence="1">Belongs to the peptidase S49 family.</text>
</comment>
<dbReference type="AlphaFoldDB" id="A0A1A8TBB1"/>
<dbReference type="InterPro" id="IPR029045">
    <property type="entry name" value="ClpP/crotonase-like_dom_sf"/>
</dbReference>
<dbReference type="InterPro" id="IPR033855">
    <property type="entry name" value="Protein_C"/>
</dbReference>
<dbReference type="EMBL" id="FLOB01000002">
    <property type="protein sequence ID" value="SBS29085.1"/>
    <property type="molecule type" value="Genomic_DNA"/>
</dbReference>
<evidence type="ECO:0000256" key="4">
    <source>
        <dbReference type="ARBA" id="ARBA00022825"/>
    </source>
</evidence>
<dbReference type="SUPFAM" id="SSF52096">
    <property type="entry name" value="ClpP/crotonase"/>
    <property type="match status" value="1"/>
</dbReference>
<protein>
    <submittedName>
        <fullName evidence="7">Putative signal peptide peptidase SppA</fullName>
        <ecNumber evidence="7">3.4.21.-</ecNumber>
    </submittedName>
</protein>
<keyword evidence="8" id="KW-1185">Reference proteome</keyword>
<dbReference type="InterPro" id="IPR002142">
    <property type="entry name" value="Peptidase_S49"/>
</dbReference>
<feature type="compositionally biased region" description="Acidic residues" evidence="5">
    <location>
        <begin position="395"/>
        <end position="406"/>
    </location>
</feature>
<evidence type="ECO:0000313" key="7">
    <source>
        <dbReference type="EMBL" id="SBS29085.1"/>
    </source>
</evidence>
<feature type="domain" description="Peptidase S49" evidence="6">
    <location>
        <begin position="140"/>
        <end position="275"/>
    </location>
</feature>
<organism evidence="7 8">
    <name type="scientific">Marinomonas spartinae</name>
    <dbReference type="NCBI Taxonomy" id="1792290"/>
    <lineage>
        <taxon>Bacteria</taxon>
        <taxon>Pseudomonadati</taxon>
        <taxon>Pseudomonadota</taxon>
        <taxon>Gammaproteobacteria</taxon>
        <taxon>Oceanospirillales</taxon>
        <taxon>Oceanospirillaceae</taxon>
        <taxon>Marinomonas</taxon>
    </lineage>
</organism>
<dbReference type="PANTHER" id="PTHR33209:SF1">
    <property type="entry name" value="PEPTIDASE S49 DOMAIN-CONTAINING PROTEIN"/>
    <property type="match status" value="1"/>
</dbReference>
<accession>A0A1A8TBB1</accession>
<dbReference type="GO" id="GO:0006508">
    <property type="term" value="P:proteolysis"/>
    <property type="evidence" value="ECO:0007669"/>
    <property type="project" value="UniProtKB-KW"/>
</dbReference>
<evidence type="ECO:0000256" key="3">
    <source>
        <dbReference type="ARBA" id="ARBA00022801"/>
    </source>
</evidence>
<dbReference type="STRING" id="1792290.MSP8886_01432"/>
<dbReference type="CDD" id="cd07022">
    <property type="entry name" value="S49_Sppa_36K_type"/>
    <property type="match status" value="1"/>
</dbReference>
<proteinExistence type="inferred from homology"/>
<evidence type="ECO:0000259" key="6">
    <source>
        <dbReference type="Pfam" id="PF01343"/>
    </source>
</evidence>
<evidence type="ECO:0000256" key="5">
    <source>
        <dbReference type="SAM" id="MobiDB-lite"/>
    </source>
</evidence>
<dbReference type="Pfam" id="PF01343">
    <property type="entry name" value="Peptidase_S49"/>
    <property type="match status" value="1"/>
</dbReference>
<keyword evidence="2" id="KW-0645">Protease</keyword>
<dbReference type="EC" id="3.4.21.-" evidence="7"/>
<keyword evidence="3 7" id="KW-0378">Hydrolase</keyword>
<feature type="region of interest" description="Disordered" evidence="5">
    <location>
        <begin position="389"/>
        <end position="427"/>
    </location>
</feature>
<sequence length="427" mass="46037">MLLLDEIFNRNLAVTPQYFSVLLGALKKNGKIDFSLLEMNGETLESAQLVDMAAGFSRETVRPYRVQNGVAIIPVHGSLTHRFGYLQPTSGMTGYDGIRANIEMAQNDAAVKGFIYDINSPGGSVDGLFDLTDWAKAFVTKPTRAIVDPQACSAAQMFASVADTVTLSRTDRMGSIGAIMAHVDISKMLEDGGEKITLITAGSRKAEGNSYEPLPDDVFDRKKAELEEIRTMFVQTLVDNRGCDFNALMATEAAVLNAKQAVELKLADKIMSPADSLAEFIDQINPTNTGVIPMSKPDSNANAQESQGPQLDESAIRAEATTAERERIKGIIMSEQSEGRTEMAHHIAFNTSMSASEGEALLGVSPISATLESTTEQKTATTDFAKVMSKFDPDVPSDDNDLDTSADADGKQKSKNPLIAAHSQMHA</sequence>
<evidence type="ECO:0000256" key="1">
    <source>
        <dbReference type="ARBA" id="ARBA00008683"/>
    </source>
</evidence>
<gene>
    <name evidence="7" type="primary">sppA_1</name>
    <name evidence="7" type="ORF">MSP8886_01432</name>
</gene>
<feature type="region of interest" description="Disordered" evidence="5">
    <location>
        <begin position="291"/>
        <end position="314"/>
    </location>
</feature>
<dbReference type="PANTHER" id="PTHR33209">
    <property type="entry name" value="PROTEASE 4"/>
    <property type="match status" value="1"/>
</dbReference>
<name>A0A1A8TBB1_9GAMM</name>
<keyword evidence="4" id="KW-0720">Serine protease</keyword>
<dbReference type="GO" id="GO:0008236">
    <property type="term" value="F:serine-type peptidase activity"/>
    <property type="evidence" value="ECO:0007669"/>
    <property type="project" value="UniProtKB-KW"/>
</dbReference>
<reference evidence="7 8" key="1">
    <citation type="submission" date="2016-06" db="EMBL/GenBank/DDBJ databases">
        <authorList>
            <person name="Kjaerup R.B."/>
            <person name="Dalgaard T.S."/>
            <person name="Juul-Madsen H.R."/>
        </authorList>
    </citation>
    <scope>NUCLEOTIDE SEQUENCE [LARGE SCALE GENOMIC DNA]</scope>
    <source>
        <strain evidence="7 8">CECT 8886</strain>
    </source>
</reference>
<feature type="compositionally biased region" description="Polar residues" evidence="5">
    <location>
        <begin position="297"/>
        <end position="309"/>
    </location>
</feature>
<dbReference type="Gene3D" id="3.90.226.10">
    <property type="entry name" value="2-enoyl-CoA Hydratase, Chain A, domain 1"/>
    <property type="match status" value="1"/>
</dbReference>
<dbReference type="Proteomes" id="UP000092544">
    <property type="component" value="Unassembled WGS sequence"/>
</dbReference>
<evidence type="ECO:0000313" key="8">
    <source>
        <dbReference type="Proteomes" id="UP000092544"/>
    </source>
</evidence>